<gene>
    <name evidence="1" type="ORF">KCG44_05675</name>
</gene>
<name>A0ABS6SCY7_9SPHN</name>
<dbReference type="PANTHER" id="PTHR30523:SF6">
    <property type="entry name" value="PHOSPHOENOLPYRUVATE CARBOXYLASE"/>
    <property type="match status" value="1"/>
</dbReference>
<reference evidence="1 2" key="1">
    <citation type="submission" date="2021-04" db="EMBL/GenBank/DDBJ databases">
        <authorList>
            <person name="Pira H."/>
            <person name="Risdian C."/>
            <person name="Wink J."/>
        </authorList>
    </citation>
    <scope>NUCLEOTIDE SEQUENCE [LARGE SCALE GENOMIC DNA]</scope>
    <source>
        <strain evidence="1 2">WHA3</strain>
    </source>
</reference>
<evidence type="ECO:0000313" key="1">
    <source>
        <dbReference type="EMBL" id="MBV7256272.1"/>
    </source>
</evidence>
<dbReference type="EMBL" id="JAGSPA010000002">
    <property type="protein sequence ID" value="MBV7256272.1"/>
    <property type="molecule type" value="Genomic_DNA"/>
</dbReference>
<accession>A0ABS6SCY7</accession>
<dbReference type="GO" id="GO:0008964">
    <property type="term" value="F:phosphoenolpyruvate carboxylase activity"/>
    <property type="evidence" value="ECO:0007669"/>
    <property type="project" value="UniProtKB-EC"/>
</dbReference>
<dbReference type="EC" id="4.1.1.31" evidence="1"/>
<dbReference type="Proteomes" id="UP000722336">
    <property type="component" value="Unassembled WGS sequence"/>
</dbReference>
<comment type="caution">
    <text evidence="1">The sequence shown here is derived from an EMBL/GenBank/DDBJ whole genome shotgun (WGS) entry which is preliminary data.</text>
</comment>
<dbReference type="InterPro" id="IPR021135">
    <property type="entry name" value="PEP_COase"/>
</dbReference>
<protein>
    <submittedName>
        <fullName evidence="1">Phosphoenolpyruvate carboxylase</fullName>
        <ecNumber evidence="1">4.1.1.31</ecNumber>
    </submittedName>
</protein>
<evidence type="ECO:0000313" key="2">
    <source>
        <dbReference type="Proteomes" id="UP000722336"/>
    </source>
</evidence>
<dbReference type="Pfam" id="PF00311">
    <property type="entry name" value="PEPcase"/>
    <property type="match status" value="1"/>
</dbReference>
<dbReference type="RefSeq" id="WP_218444848.1">
    <property type="nucleotide sequence ID" value="NZ_JAGSPA010000002.1"/>
</dbReference>
<proteinExistence type="predicted"/>
<keyword evidence="2" id="KW-1185">Reference proteome</keyword>
<organism evidence="1 2">
    <name type="scientific">Pacificimonas pallii</name>
    <dbReference type="NCBI Taxonomy" id="2827236"/>
    <lineage>
        <taxon>Bacteria</taxon>
        <taxon>Pseudomonadati</taxon>
        <taxon>Pseudomonadota</taxon>
        <taxon>Alphaproteobacteria</taxon>
        <taxon>Sphingomonadales</taxon>
        <taxon>Sphingosinicellaceae</taxon>
        <taxon>Pacificimonas</taxon>
    </lineage>
</organism>
<dbReference type="PANTHER" id="PTHR30523">
    <property type="entry name" value="PHOSPHOENOLPYRUVATE CARBOXYLASE"/>
    <property type="match status" value="1"/>
</dbReference>
<keyword evidence="1" id="KW-0456">Lyase</keyword>
<sequence length="924" mass="102136">MNLDAASLNTRLGDLYDRTRETPLFNPVAQLGFELSRALEEGTIDLGALSAAIDAMSAAAFSDRADRLHAFVRPDPDKAAEDELTALLPARTLASFKARWERPFLGCVFTAHPTFLLADQDYAALAAGETSLGKSRREGPTLADEHGAVQAALTRAGAARDVINRRVFSSARAQFGAEWRKLRPLPFRFATWVGYDMDGRTDIDWATPIRFRMQEKVRALTTYVTRLAALDDAKPRMAELGEVLTRLRAALSHAERIADAFSQDLKTPDAISAAANLATKADPDALTRLAGVIAALEAIAGDADDELAEDILVLTSAMRAERMGVGTVHFRMNSSQLDNAIRRRLGGDPNFSMGSRTAIARLRDLIAAVKPLEVNFAALAIESTTAIRQFIGIAQMLQHIDSESAIRLLIAETEQPATVLSALYFAKLFGVDAKLDIAPLFETNEALEHGGRFLDSLLAEPAYQDYVRARGRLCIQTGFSDAGRFMGQIPAALAIERLQGRLARLMTKHGLGDVEAVIFNTHGESMGRGAHPLTMRERLSHPMSAWARRRFAENATPLLAEASFQGGDGYVFFGSEDMALATLTRIAVEQAALAPDPAQRDPFYLETDVSLDFYRDVRRVQARLFRAPSYNRALTAFGLGLLPQTGSRKSRRQTDVASDRDMTLRRIRAIPHNAILQQLGYPVNVIAGIGDATQNERERFAALYERSPRARELLRLVAASDRLASIKTLVAYGNVFNGAYWATRPYRGGEPEREAACLDLAERLQADDRTAAFRELATVLRVDGLKLRRLMDMLPGDSLPPRIEGTRRTLGVLHAIRLALMQHMFLNAAAIPRFSRRNDISRDDIMEMVLSLRIEDALEQLRAAYPVEAPSLKRFRVEEATDYPDDNTPEYGRINERYIDPIERAHRMILDVSTAIAHQFGAIG</sequence>